<evidence type="ECO:0000313" key="3">
    <source>
        <dbReference type="Proteomes" id="UP001559025"/>
    </source>
</evidence>
<dbReference type="Proteomes" id="UP001559025">
    <property type="component" value="Unassembled WGS sequence"/>
</dbReference>
<gene>
    <name evidence="2" type="ORF">V1479_13870</name>
</gene>
<protein>
    <submittedName>
        <fullName evidence="2">DUF1629 domain-containing protein</fullName>
    </submittedName>
</protein>
<keyword evidence="3" id="KW-1185">Reference proteome</keyword>
<reference evidence="2 3" key="1">
    <citation type="submission" date="2024-01" db="EMBL/GenBank/DDBJ databases">
        <title>New evidence supports the origin of RcGTA from prophage.</title>
        <authorList>
            <person name="Xu Y."/>
            <person name="Liu B."/>
            <person name="Chen F."/>
        </authorList>
    </citation>
    <scope>NUCLEOTIDE SEQUENCE [LARGE SCALE GENOMIC DNA]</scope>
    <source>
        <strain evidence="2 3">CBW1107-2</strain>
    </source>
</reference>
<organism evidence="2 3">
    <name type="scientific">Neoaquamicrobium sediminum</name>
    <dbReference type="NCBI Taxonomy" id="1849104"/>
    <lineage>
        <taxon>Bacteria</taxon>
        <taxon>Pseudomonadati</taxon>
        <taxon>Pseudomonadota</taxon>
        <taxon>Alphaproteobacteria</taxon>
        <taxon>Hyphomicrobiales</taxon>
        <taxon>Phyllobacteriaceae</taxon>
        <taxon>Neoaquamicrobium</taxon>
    </lineage>
</organism>
<dbReference type="Pfam" id="PF07791">
    <property type="entry name" value="Imm11"/>
    <property type="match status" value="1"/>
</dbReference>
<evidence type="ECO:0000259" key="1">
    <source>
        <dbReference type="Pfam" id="PF07791"/>
    </source>
</evidence>
<proteinExistence type="predicted"/>
<dbReference type="RefSeq" id="WP_368803406.1">
    <property type="nucleotide sequence ID" value="NZ_JAZHFV010000004.1"/>
</dbReference>
<evidence type="ECO:0000313" key="2">
    <source>
        <dbReference type="EMBL" id="MEX4008398.1"/>
    </source>
</evidence>
<name>A0ABV3WW30_9HYPH</name>
<comment type="caution">
    <text evidence="2">The sequence shown here is derived from an EMBL/GenBank/DDBJ whole genome shotgun (WGS) entry which is preliminary data.</text>
</comment>
<sequence>MEIFVPIPPEGGEWVVTDTARELEKMLGAGASRIRWWKRPIRAFHVAHGDEPRRRPLRSVDAPWMGSHGLVVKPAARALLEPLFGSAAQYVPVRGTPYPKLDYVHVHKLADVLDENASDIHYFTPGRDIMDVARYMFRREVADAGPVFKLERMPRGSIFLRDDAVDAIHASGLTGFAFEKVWSST</sequence>
<dbReference type="EMBL" id="JAZHFV010000004">
    <property type="protein sequence ID" value="MEX4008398.1"/>
    <property type="molecule type" value="Genomic_DNA"/>
</dbReference>
<feature type="domain" description="Immunity MXAN-0049 protein" evidence="1">
    <location>
        <begin position="95"/>
        <end position="181"/>
    </location>
</feature>
<dbReference type="InterPro" id="IPR012433">
    <property type="entry name" value="Imm11"/>
</dbReference>
<accession>A0ABV3WW30</accession>